<dbReference type="KEGG" id="ncs:NCAS_0A13440"/>
<evidence type="ECO:0000256" key="7">
    <source>
        <dbReference type="SAM" id="Phobius"/>
    </source>
</evidence>
<evidence type="ECO:0000259" key="9">
    <source>
        <dbReference type="PROSITE" id="PS51382"/>
    </source>
</evidence>
<reference evidence="10 11" key="1">
    <citation type="journal article" date="2011" name="Proc. Natl. Acad. Sci. U.S.A.">
        <title>Evolutionary erosion of yeast sex chromosomes by mating-type switching accidents.</title>
        <authorList>
            <person name="Gordon J.L."/>
            <person name="Armisen D."/>
            <person name="Proux-Wera E."/>
            <person name="Oheigeartaigh S.S."/>
            <person name="Byrne K.P."/>
            <person name="Wolfe K.H."/>
        </authorList>
    </citation>
    <scope>NUCLEOTIDE SEQUENCE [LARGE SCALE GENOMIC DNA]</scope>
    <source>
        <strain evidence="11">ATCC 76901 / BCRC 22586 / CBS 4309 / NBRC 1992 / NRRL Y-12630</strain>
    </source>
</reference>
<evidence type="ECO:0000313" key="11">
    <source>
        <dbReference type="Proteomes" id="UP000001640"/>
    </source>
</evidence>
<dbReference type="InterPro" id="IPR004331">
    <property type="entry name" value="SPX_dom"/>
</dbReference>
<evidence type="ECO:0000256" key="3">
    <source>
        <dbReference type="ARBA" id="ARBA00022692"/>
    </source>
</evidence>
<dbReference type="STRING" id="1064592.G0V8V3"/>
<gene>
    <name evidence="10" type="primary">NCAS0A13440</name>
    <name evidence="10" type="ordered locus">NCAS_0A13440</name>
</gene>
<dbReference type="OrthoDB" id="9970435at2759"/>
<dbReference type="GO" id="GO:0000822">
    <property type="term" value="F:inositol hexakisphosphate binding"/>
    <property type="evidence" value="ECO:0007669"/>
    <property type="project" value="TreeGrafter"/>
</dbReference>
<feature type="region of interest" description="Disordered" evidence="6">
    <location>
        <begin position="888"/>
        <end position="916"/>
    </location>
</feature>
<dbReference type="EMBL" id="HE576752">
    <property type="protein sequence ID" value="CCC67902.1"/>
    <property type="molecule type" value="Genomic_DNA"/>
</dbReference>
<name>G0V8V3_NAUCA</name>
<dbReference type="InParanoid" id="G0V8V3"/>
<dbReference type="GO" id="GO:0005794">
    <property type="term" value="C:Golgi apparatus"/>
    <property type="evidence" value="ECO:0007669"/>
    <property type="project" value="TreeGrafter"/>
</dbReference>
<feature type="transmembrane region" description="Helical" evidence="7">
    <location>
        <begin position="518"/>
        <end position="535"/>
    </location>
</feature>
<feature type="transmembrane region" description="Helical" evidence="7">
    <location>
        <begin position="396"/>
        <end position="420"/>
    </location>
</feature>
<sequence>MKFGDHLRESIIPEWKDKYIDYKSSKKRIKHFRAKWENQSIYNDPVFQKKSTYSTTRDLRSNNNSQSNLNLNRQASNGNIIRSTNSSSSSLASSLRVYSPLLIEIIHEFMENWIISIQLTKCNEFYNWLLNDSRKKFKILQNQVHLFNIQKRLFNDAANSISSSYGSLMTSATSDSVTTSLIQSIKDTLHAHRLLPSYPQYSLKQLIFNNTTSDTESQPLMERETFNPEDQLLNNLNNNTSSAKSSLDKSAKLLSDAILEFYLFLQLIKSYRDLNVTGFRKIVKKFDKTFQTNELNKFMAFAKQNFTIFKHIDPNIKLMTNKMKQISSYQPIIFDELIPSNEIDDPILWWESKVKDWYVNQLTNSPKSMKKNNKKLKKLIIQYSLNEQMVHRNNRAIIQMTIAAWILGISSTSIANTIYLSFMSGYTSYTHKILFPIWGGWYMVLLISLLIISNCFIWHKSEINYRFIMFGEIKARSGTQFYNNDFATTRISLNLYFLSFFILPLSICALLSFHNENLFPYAIIYPLIATSLFIAPKAISKYILPYWNKLKEIRVWILTTFIRLSLSGLYPVEFGDFFLGDIICSLTYSMSDIAMFFCIYFSDKPSTTCGSSHSITMGILSCLPNYWRMMQCFRRWADSADWFPHLLNAIKYGLGVAYNGTLCAYRLSNHERGTTRNTFIIVAALNALITSVWDLTVDWSLLQPDSNNWLLRNDLYLAGKKDWETGQYSRARKSFYYIAMVWDVLIRFQWIVYAIAPQTIQQNAITSFILATTEIIRRCIWVIIRVENEHVANVHLFRVTGNAPLPYPVNVQTIALTKPTFQIGEEERMAENLDQQALGNLSFNVSYDENAMWPPYRTLARRRTTTFAEISKSIPWVHATDFQRPTTLLSSNESKYDDDDEDAISDSESDSDVASK</sequence>
<feature type="transmembrane region" description="Helical" evidence="7">
    <location>
        <begin position="440"/>
        <end position="459"/>
    </location>
</feature>
<feature type="transmembrane region" description="Helical" evidence="7">
    <location>
        <begin position="493"/>
        <end position="512"/>
    </location>
</feature>
<dbReference type="GO" id="GO:0005886">
    <property type="term" value="C:plasma membrane"/>
    <property type="evidence" value="ECO:0007669"/>
    <property type="project" value="TreeGrafter"/>
</dbReference>
<evidence type="ECO:0000256" key="5">
    <source>
        <dbReference type="ARBA" id="ARBA00023136"/>
    </source>
</evidence>
<dbReference type="CDD" id="cd14475">
    <property type="entry name" value="SPX_SYG1_like"/>
    <property type="match status" value="1"/>
</dbReference>
<dbReference type="InterPro" id="IPR004342">
    <property type="entry name" value="EXS_C"/>
</dbReference>
<proteinExistence type="inferred from homology"/>
<reference key="2">
    <citation type="submission" date="2011-08" db="EMBL/GenBank/DDBJ databases">
        <title>Genome sequence of Naumovozyma castellii.</title>
        <authorList>
            <person name="Gordon J.L."/>
            <person name="Armisen D."/>
            <person name="Proux-Wera E."/>
            <person name="OhEigeartaigh S.S."/>
            <person name="Byrne K.P."/>
            <person name="Wolfe K.H."/>
        </authorList>
    </citation>
    <scope>NUCLEOTIDE SEQUENCE</scope>
    <source>
        <strain>Type strain:CBS 4309</strain>
    </source>
</reference>
<dbReference type="AlphaFoldDB" id="G0V8V3"/>
<dbReference type="GO" id="GO:0006817">
    <property type="term" value="P:phosphate ion transport"/>
    <property type="evidence" value="ECO:0007669"/>
    <property type="project" value="TreeGrafter"/>
</dbReference>
<evidence type="ECO:0000256" key="6">
    <source>
        <dbReference type="SAM" id="MobiDB-lite"/>
    </source>
</evidence>
<feature type="compositionally biased region" description="Acidic residues" evidence="6">
    <location>
        <begin position="896"/>
        <end position="916"/>
    </location>
</feature>
<dbReference type="GO" id="GO:0016036">
    <property type="term" value="P:cellular response to phosphate starvation"/>
    <property type="evidence" value="ECO:0007669"/>
    <property type="project" value="TreeGrafter"/>
</dbReference>
<dbReference type="GeneID" id="96901380"/>
<evidence type="ECO:0000256" key="4">
    <source>
        <dbReference type="ARBA" id="ARBA00022989"/>
    </source>
</evidence>
<dbReference type="PANTHER" id="PTHR10783">
    <property type="entry name" value="XENOTROPIC AND POLYTROPIC RETROVIRUS RECEPTOR 1-RELATED"/>
    <property type="match status" value="1"/>
</dbReference>
<feature type="domain" description="SPX" evidence="9">
    <location>
        <begin position="1"/>
        <end position="300"/>
    </location>
</feature>
<keyword evidence="11" id="KW-1185">Reference proteome</keyword>
<evidence type="ECO:0000313" key="10">
    <source>
        <dbReference type="EMBL" id="CCC67902.1"/>
    </source>
</evidence>
<dbReference type="Pfam" id="PF03124">
    <property type="entry name" value="EXS"/>
    <property type="match status" value="1"/>
</dbReference>
<dbReference type="PROSITE" id="PS51382">
    <property type="entry name" value="SPX"/>
    <property type="match status" value="1"/>
</dbReference>
<comment type="subcellular location">
    <subcellularLocation>
        <location evidence="1">Membrane</location>
        <topology evidence="1">Multi-pass membrane protein</topology>
    </subcellularLocation>
</comment>
<evidence type="ECO:0000259" key="8">
    <source>
        <dbReference type="PROSITE" id="PS51380"/>
    </source>
</evidence>
<dbReference type="HOGENOM" id="CLU_006116_1_1_1"/>
<dbReference type="RefSeq" id="XP_003674282.1">
    <property type="nucleotide sequence ID" value="XM_003674234.1"/>
</dbReference>
<dbReference type="eggNOG" id="KOG1162">
    <property type="taxonomic scope" value="Eukaryota"/>
</dbReference>
<dbReference type="Pfam" id="PF03105">
    <property type="entry name" value="SPX"/>
    <property type="match status" value="1"/>
</dbReference>
<evidence type="ECO:0000256" key="2">
    <source>
        <dbReference type="ARBA" id="ARBA00009665"/>
    </source>
</evidence>
<dbReference type="OMA" id="SIPWAHA"/>
<dbReference type="PANTHER" id="PTHR10783:SF103">
    <property type="entry name" value="SOLUTE CARRIER FAMILY 53 MEMBER 1"/>
    <property type="match status" value="1"/>
</dbReference>
<organism evidence="10 11">
    <name type="scientific">Naumovozyma castellii</name>
    <name type="common">Yeast</name>
    <name type="synonym">Saccharomyces castellii</name>
    <dbReference type="NCBI Taxonomy" id="27288"/>
    <lineage>
        <taxon>Eukaryota</taxon>
        <taxon>Fungi</taxon>
        <taxon>Dikarya</taxon>
        <taxon>Ascomycota</taxon>
        <taxon>Saccharomycotina</taxon>
        <taxon>Saccharomycetes</taxon>
        <taxon>Saccharomycetales</taxon>
        <taxon>Saccharomycetaceae</taxon>
        <taxon>Naumovozyma</taxon>
    </lineage>
</organism>
<evidence type="ECO:0008006" key="12">
    <source>
        <dbReference type="Google" id="ProtNLM"/>
    </source>
</evidence>
<accession>G0V8V3</accession>
<keyword evidence="5 7" id="KW-0472">Membrane</keyword>
<dbReference type="PROSITE" id="PS51380">
    <property type="entry name" value="EXS"/>
    <property type="match status" value="1"/>
</dbReference>
<comment type="similarity">
    <text evidence="2">Belongs to the SYG1 (TC 2.A.94) family.</text>
</comment>
<evidence type="ECO:0000256" key="1">
    <source>
        <dbReference type="ARBA" id="ARBA00004141"/>
    </source>
</evidence>
<keyword evidence="4 7" id="KW-1133">Transmembrane helix</keyword>
<feature type="transmembrane region" description="Helical" evidence="7">
    <location>
        <begin position="555"/>
        <end position="572"/>
    </location>
</feature>
<keyword evidence="3 7" id="KW-0812">Transmembrane</keyword>
<dbReference type="Proteomes" id="UP000001640">
    <property type="component" value="Chromosome 1"/>
</dbReference>
<feature type="domain" description="EXS" evidence="8">
    <location>
        <begin position="608"/>
        <end position="817"/>
    </location>
</feature>
<protein>
    <recommendedName>
        <fullName evidence="12">EXS domain-containing protein</fullName>
    </recommendedName>
</protein>